<protein>
    <recommendedName>
        <fullName evidence="1">DUF7282 domain-containing protein</fullName>
    </recommendedName>
</protein>
<proteinExistence type="predicted"/>
<sequence>MQKNILIAVVALVVLVGGLWYAGMLNSLLGGAASSPDETQGDVGNTVPTSSGAQFAALGPNAIYVAEQRPGKELIANMVNLASRGYVVIHESLEGTPGPIIGNSELLEKAENNNVRIVLSRPAYDDEELIAMLHSEKEYAGFDPVKDLPIKDTAGNPVHMIFHVSAGAPDPATVEVAF</sequence>
<dbReference type="Proteomes" id="UP000178099">
    <property type="component" value="Unassembled WGS sequence"/>
</dbReference>
<evidence type="ECO:0000259" key="1">
    <source>
        <dbReference type="Pfam" id="PF23951"/>
    </source>
</evidence>
<name>A0A1G2DC13_9BACT</name>
<feature type="domain" description="DUF7282" evidence="1">
    <location>
        <begin position="65"/>
        <end position="159"/>
    </location>
</feature>
<accession>A0A1G2DC13</accession>
<dbReference type="EMBL" id="MHLN01000040">
    <property type="protein sequence ID" value="OGZ10461.1"/>
    <property type="molecule type" value="Genomic_DNA"/>
</dbReference>
<dbReference type="AlphaFoldDB" id="A0A1G2DC13"/>
<dbReference type="InterPro" id="IPR055706">
    <property type="entry name" value="Slg1/2_DUF7282"/>
</dbReference>
<reference evidence="2 3" key="1">
    <citation type="journal article" date="2016" name="Nat. Commun.">
        <title>Thousands of microbial genomes shed light on interconnected biogeochemical processes in an aquifer system.</title>
        <authorList>
            <person name="Anantharaman K."/>
            <person name="Brown C.T."/>
            <person name="Hug L.A."/>
            <person name="Sharon I."/>
            <person name="Castelle C.J."/>
            <person name="Probst A.J."/>
            <person name="Thomas B.C."/>
            <person name="Singh A."/>
            <person name="Wilkins M.J."/>
            <person name="Karaoz U."/>
            <person name="Brodie E.L."/>
            <person name="Williams K.H."/>
            <person name="Hubbard S.S."/>
            <person name="Banfield J.F."/>
        </authorList>
    </citation>
    <scope>NUCLEOTIDE SEQUENCE [LARGE SCALE GENOMIC DNA]</scope>
</reference>
<evidence type="ECO:0000313" key="3">
    <source>
        <dbReference type="Proteomes" id="UP000178099"/>
    </source>
</evidence>
<evidence type="ECO:0000313" key="2">
    <source>
        <dbReference type="EMBL" id="OGZ10461.1"/>
    </source>
</evidence>
<comment type="caution">
    <text evidence="2">The sequence shown here is derived from an EMBL/GenBank/DDBJ whole genome shotgun (WGS) entry which is preliminary data.</text>
</comment>
<gene>
    <name evidence="2" type="ORF">A3D67_03640</name>
</gene>
<organism evidence="2 3">
    <name type="scientific">Candidatus Lloydbacteria bacterium RIFCSPHIGHO2_02_FULL_51_22</name>
    <dbReference type="NCBI Taxonomy" id="1798663"/>
    <lineage>
        <taxon>Bacteria</taxon>
        <taxon>Candidatus Lloydiibacteriota</taxon>
    </lineage>
</organism>
<dbReference type="Pfam" id="PF23951">
    <property type="entry name" value="DUF7282"/>
    <property type="match status" value="1"/>
</dbReference>